<evidence type="ECO:0000313" key="2">
    <source>
        <dbReference type="Proteomes" id="UP000262172"/>
    </source>
</evidence>
<name>A0A371NW84_9MICO</name>
<keyword evidence="2" id="KW-1185">Reference proteome</keyword>
<dbReference type="OrthoDB" id="3769378at2"/>
<reference evidence="1 2" key="1">
    <citation type="submission" date="2018-08" db="EMBL/GenBank/DDBJ databases">
        <title>Isolation, diversity and antifungal activity of Actinobacteria from cow dung.</title>
        <authorList>
            <person name="Ling L."/>
        </authorList>
    </citation>
    <scope>NUCLEOTIDE SEQUENCE [LARGE SCALE GENOMIC DNA]</scope>
    <source>
        <strain evidence="1 2">NEAU-LLE</strain>
    </source>
</reference>
<evidence type="ECO:0000313" key="1">
    <source>
        <dbReference type="EMBL" id="REJ07202.1"/>
    </source>
</evidence>
<accession>A0A371NW84</accession>
<comment type="caution">
    <text evidence="1">The sequence shown here is derived from an EMBL/GenBank/DDBJ whole genome shotgun (WGS) entry which is preliminary data.</text>
</comment>
<dbReference type="Proteomes" id="UP000262172">
    <property type="component" value="Unassembled WGS sequence"/>
</dbReference>
<organism evidence="1 2">
    <name type="scientific">Microbacterium bovistercoris</name>
    <dbReference type="NCBI Taxonomy" id="2293570"/>
    <lineage>
        <taxon>Bacteria</taxon>
        <taxon>Bacillati</taxon>
        <taxon>Actinomycetota</taxon>
        <taxon>Actinomycetes</taxon>
        <taxon>Micrococcales</taxon>
        <taxon>Microbacteriaceae</taxon>
        <taxon>Microbacterium</taxon>
    </lineage>
</organism>
<dbReference type="EMBL" id="QUAB01000018">
    <property type="protein sequence ID" value="REJ07202.1"/>
    <property type="molecule type" value="Genomic_DNA"/>
</dbReference>
<dbReference type="RefSeq" id="WP_147303260.1">
    <property type="nucleotide sequence ID" value="NZ_QUAB01000018.1"/>
</dbReference>
<proteinExistence type="predicted"/>
<dbReference type="AlphaFoldDB" id="A0A371NW84"/>
<gene>
    <name evidence="1" type="ORF">DY023_04185</name>
</gene>
<sequence length="202" mass="21425">MSLRAELVESAGGMPAFAVLLPTGWEASDASFRSMRPRLEAVLDQLPESNRAVLRSRIEGMLASARAEATRAEIVRVFAPAGVAPEEFVPVSLVASWLRAPKGGSLQDVGSGLISSRGAAPLDPGGTILRWPMEQTVAVEDGEVEVAGAGYLLPVPGHPSVGLMFRSQILRDAGGARLPDEGEQTVSRLCDAIVASVRWRRD</sequence>
<protein>
    <submittedName>
        <fullName evidence="1">Uncharacterized protein</fullName>
    </submittedName>
</protein>